<dbReference type="PANTHER" id="PTHR43817">
    <property type="entry name" value="GLYCOSYL HYDROLASE"/>
    <property type="match status" value="1"/>
</dbReference>
<organism evidence="7 8">
    <name type="scientific">Sphingobacterium pedocola</name>
    <dbReference type="NCBI Taxonomy" id="2082722"/>
    <lineage>
        <taxon>Bacteria</taxon>
        <taxon>Pseudomonadati</taxon>
        <taxon>Bacteroidota</taxon>
        <taxon>Sphingobacteriia</taxon>
        <taxon>Sphingobacteriales</taxon>
        <taxon>Sphingobacteriaceae</taxon>
        <taxon>Sphingobacterium</taxon>
    </lineage>
</organism>
<comment type="caution">
    <text evidence="7">The sequence shown here is derived from an EMBL/GenBank/DDBJ whole genome shotgun (WGS) entry which is preliminary data.</text>
</comment>
<sequence length="511" mass="57537">MKRTMTTVFLGCLLLLSACQKTKEPYFDPIPETPQKPEEPKGEWSGFTLDSTFTNPIMPGGPDPWVIQKNGIYYYTYTQGSKLVILETKKLSELASSQRYDVWTPPGGQMYSKNLWAPELHEIDGKWYFYFAADDGTNANHRMYVVENSSPTPIEGNWEFKGKISDPTDMWAIDGTVLQHEGQMYMIWSGGNAGAAPQNLYIAKMSNPWTISGEKVMISQPDFAWEKNGSAINEGPQVLINPQGRVYIVYSGSGYWSDGYCLGELALRDGGDPMNPAHWKKKVHPVFAVRSESSAFGPGHNGFFKSPDGTEDWIIYHARSVANQGASGGRNPRIQRFSWNPDGSPNFGLPTSLSAQHKRPSGEPFRYIHDKSKWSIAGVSSEEPTDSRLASLLIDNNLTTMWIARYSIDPTEYPDHWVTIDMGETAMVDGFIISQKEGDRKIKELEIQVSNDNANWESLGIFKLNDVNLLRQFIDLSEQKQLRYFKLVPKLGHDSQKQPGLTEVSTFRLNN</sequence>
<proteinExistence type="inferred from homology"/>
<evidence type="ECO:0000256" key="4">
    <source>
        <dbReference type="ARBA" id="ARBA00023295"/>
    </source>
</evidence>
<evidence type="ECO:0000256" key="2">
    <source>
        <dbReference type="ARBA" id="ARBA00022729"/>
    </source>
</evidence>
<dbReference type="InterPro" id="IPR008979">
    <property type="entry name" value="Galactose-bd-like_sf"/>
</dbReference>
<evidence type="ECO:0000313" key="8">
    <source>
        <dbReference type="Proteomes" id="UP000618319"/>
    </source>
</evidence>
<keyword evidence="2" id="KW-0732">Signal</keyword>
<keyword evidence="3 5" id="KW-0378">Hydrolase</keyword>
<gene>
    <name evidence="7" type="ORF">C4F40_13350</name>
</gene>
<dbReference type="PROSITE" id="PS50022">
    <property type="entry name" value="FA58C_3"/>
    <property type="match status" value="1"/>
</dbReference>
<dbReference type="Pfam" id="PF04616">
    <property type="entry name" value="Glyco_hydro_43"/>
    <property type="match status" value="1"/>
</dbReference>
<dbReference type="InterPro" id="IPR006710">
    <property type="entry name" value="Glyco_hydro_43"/>
</dbReference>
<dbReference type="EMBL" id="PSKQ01000021">
    <property type="protein sequence ID" value="MBE8721706.1"/>
    <property type="molecule type" value="Genomic_DNA"/>
</dbReference>
<dbReference type="Proteomes" id="UP000618319">
    <property type="component" value="Unassembled WGS sequence"/>
</dbReference>
<evidence type="ECO:0000313" key="7">
    <source>
        <dbReference type="EMBL" id="MBE8721706.1"/>
    </source>
</evidence>
<accession>A0ABR9T8P0</accession>
<dbReference type="CDD" id="cd18820">
    <property type="entry name" value="GH43_LbAraf43-like"/>
    <property type="match status" value="1"/>
</dbReference>
<dbReference type="SUPFAM" id="SSF75005">
    <property type="entry name" value="Arabinanase/levansucrase/invertase"/>
    <property type="match status" value="1"/>
</dbReference>
<dbReference type="SUPFAM" id="SSF49785">
    <property type="entry name" value="Galactose-binding domain-like"/>
    <property type="match status" value="1"/>
</dbReference>
<dbReference type="Pfam" id="PF00754">
    <property type="entry name" value="F5_F8_type_C"/>
    <property type="match status" value="1"/>
</dbReference>
<dbReference type="PANTHER" id="PTHR43817:SF1">
    <property type="entry name" value="HYDROLASE, FAMILY 43, PUTATIVE (AFU_ORTHOLOGUE AFUA_3G01660)-RELATED"/>
    <property type="match status" value="1"/>
</dbReference>
<evidence type="ECO:0000256" key="1">
    <source>
        <dbReference type="ARBA" id="ARBA00009865"/>
    </source>
</evidence>
<feature type="domain" description="F5/8 type C" evidence="6">
    <location>
        <begin position="361"/>
        <end position="509"/>
    </location>
</feature>
<dbReference type="Gene3D" id="2.115.10.20">
    <property type="entry name" value="Glycosyl hydrolase domain, family 43"/>
    <property type="match status" value="1"/>
</dbReference>
<reference evidence="7 8" key="1">
    <citation type="submission" date="2018-02" db="EMBL/GenBank/DDBJ databases">
        <title>Sphingobacterium KA21.</title>
        <authorList>
            <person name="Vasarhelyi B.M."/>
            <person name="Deshmukh S."/>
            <person name="Balint B."/>
            <person name="Kukolya J."/>
        </authorList>
    </citation>
    <scope>NUCLEOTIDE SEQUENCE [LARGE SCALE GENOMIC DNA]</scope>
    <source>
        <strain evidence="7 8">Ka21</strain>
    </source>
</reference>
<comment type="similarity">
    <text evidence="1 5">Belongs to the glycosyl hydrolase 43 family.</text>
</comment>
<protein>
    <submittedName>
        <fullName evidence="7">Alpha-N-arabinofuranosidase</fullName>
    </submittedName>
</protein>
<dbReference type="InterPro" id="IPR000421">
    <property type="entry name" value="FA58C"/>
</dbReference>
<dbReference type="PROSITE" id="PS51257">
    <property type="entry name" value="PROKAR_LIPOPROTEIN"/>
    <property type="match status" value="1"/>
</dbReference>
<keyword evidence="4 5" id="KW-0326">Glycosidase</keyword>
<dbReference type="Gene3D" id="2.60.120.260">
    <property type="entry name" value="Galactose-binding domain-like"/>
    <property type="match status" value="1"/>
</dbReference>
<dbReference type="InterPro" id="IPR023296">
    <property type="entry name" value="Glyco_hydro_beta-prop_sf"/>
</dbReference>
<name>A0ABR9T8P0_9SPHI</name>
<evidence type="ECO:0000256" key="5">
    <source>
        <dbReference type="RuleBase" id="RU361187"/>
    </source>
</evidence>
<evidence type="ECO:0000259" key="6">
    <source>
        <dbReference type="PROSITE" id="PS50022"/>
    </source>
</evidence>
<keyword evidence="8" id="KW-1185">Reference proteome</keyword>
<evidence type="ECO:0000256" key="3">
    <source>
        <dbReference type="ARBA" id="ARBA00022801"/>
    </source>
</evidence>